<proteinExistence type="predicted"/>
<keyword evidence="2" id="KW-1185">Reference proteome</keyword>
<dbReference type="Gene3D" id="1.20.1260.10">
    <property type="match status" value="1"/>
</dbReference>
<dbReference type="InterPro" id="IPR007814">
    <property type="entry name" value="PaaA_PaaC"/>
</dbReference>
<dbReference type="InterPro" id="IPR011882">
    <property type="entry name" value="PaaC"/>
</dbReference>
<gene>
    <name evidence="1" type="ORF">SAMN05660909_03607</name>
</gene>
<name>A0A1H4EAZ5_9BACT</name>
<dbReference type="SUPFAM" id="SSF47240">
    <property type="entry name" value="Ferritin-like"/>
    <property type="match status" value="1"/>
</dbReference>
<dbReference type="AlphaFoldDB" id="A0A1H4EAZ5"/>
<dbReference type="EMBL" id="FNRL01000017">
    <property type="protein sequence ID" value="SEA82195.1"/>
    <property type="molecule type" value="Genomic_DNA"/>
</dbReference>
<dbReference type="STRING" id="408074.SAMN05660909_03607"/>
<dbReference type="InterPro" id="IPR009078">
    <property type="entry name" value="Ferritin-like_SF"/>
</dbReference>
<dbReference type="Pfam" id="PF05138">
    <property type="entry name" value="PaaA_PaaC"/>
    <property type="match status" value="1"/>
</dbReference>
<dbReference type="InterPro" id="IPR012347">
    <property type="entry name" value="Ferritin-like"/>
</dbReference>
<accession>A0A1H4EAZ5</accession>
<dbReference type="Proteomes" id="UP000199656">
    <property type="component" value="Unassembled WGS sequence"/>
</dbReference>
<sequence length="253" mass="28863">MNPEAIKDLVIKMADDELILGHRNSEWTGLGPVMEEDIAFSSMAQDKIGHAWALYQVLHEQLNGTDPDRFAFLRKENEYRCSQFVEMPNGSYDFSLMRHFLFDHAETVRYESLAASAFEPLKTLALKIRGELKYHTLHANAWVLQLSQAGEESHARMQQALNEAIGLALGIFEPSEHWEDELISGQIYPGEVALRQRWEERILPVLTQAGLSLPDLGRVEPIYGGRKGYHTVHLLPLLNEMSEVYKLDTEASW</sequence>
<dbReference type="OrthoDB" id="9789947at2"/>
<dbReference type="PANTHER" id="PTHR30458:SF0">
    <property type="entry name" value="1,2-PHENYLACETYL-COA EPOXIDASE, SUBUNIT C"/>
    <property type="match status" value="1"/>
</dbReference>
<dbReference type="GO" id="GO:0005829">
    <property type="term" value="C:cytosol"/>
    <property type="evidence" value="ECO:0007669"/>
    <property type="project" value="TreeGrafter"/>
</dbReference>
<organism evidence="1 2">
    <name type="scientific">Chitinophaga terrae</name>
    <name type="common">ex Kim and Jung 2007</name>
    <dbReference type="NCBI Taxonomy" id="408074"/>
    <lineage>
        <taxon>Bacteria</taxon>
        <taxon>Pseudomonadati</taxon>
        <taxon>Bacteroidota</taxon>
        <taxon>Chitinophagia</taxon>
        <taxon>Chitinophagales</taxon>
        <taxon>Chitinophagaceae</taxon>
        <taxon>Chitinophaga</taxon>
    </lineage>
</organism>
<evidence type="ECO:0000313" key="1">
    <source>
        <dbReference type="EMBL" id="SEA82195.1"/>
    </source>
</evidence>
<evidence type="ECO:0000313" key="2">
    <source>
        <dbReference type="Proteomes" id="UP000199656"/>
    </source>
</evidence>
<protein>
    <submittedName>
        <fullName evidence="1">Ring-1,2-phenylacetyl-CoA epoxidase subunit PaaC</fullName>
    </submittedName>
</protein>
<dbReference type="NCBIfam" id="TIGR02158">
    <property type="entry name" value="PA_CoA_Oxy3"/>
    <property type="match status" value="1"/>
</dbReference>
<reference evidence="2" key="1">
    <citation type="submission" date="2016-10" db="EMBL/GenBank/DDBJ databases">
        <authorList>
            <person name="Varghese N."/>
            <person name="Submissions S."/>
        </authorList>
    </citation>
    <scope>NUCLEOTIDE SEQUENCE [LARGE SCALE GENOMIC DNA]</scope>
    <source>
        <strain evidence="2">DSM 23920</strain>
    </source>
</reference>
<dbReference type="RefSeq" id="WP_089763322.1">
    <property type="nucleotide sequence ID" value="NZ_BKAT01000030.1"/>
</dbReference>
<dbReference type="GO" id="GO:0010124">
    <property type="term" value="P:phenylacetate catabolic process"/>
    <property type="evidence" value="ECO:0007669"/>
    <property type="project" value="InterPro"/>
</dbReference>
<dbReference type="InterPro" id="IPR052703">
    <property type="entry name" value="Aromatic_CoA_ox/epox"/>
</dbReference>
<dbReference type="PANTHER" id="PTHR30458">
    <property type="entry name" value="PHENYLACETIC ACID DEGRADATION PROTEIN PAA"/>
    <property type="match status" value="1"/>
</dbReference>